<organism evidence="2 3">
    <name type="scientific">Channa argus</name>
    <name type="common">Northern snakehead</name>
    <name type="synonym">Ophicephalus argus</name>
    <dbReference type="NCBI Taxonomy" id="215402"/>
    <lineage>
        <taxon>Eukaryota</taxon>
        <taxon>Metazoa</taxon>
        <taxon>Chordata</taxon>
        <taxon>Craniata</taxon>
        <taxon>Vertebrata</taxon>
        <taxon>Euteleostomi</taxon>
        <taxon>Actinopterygii</taxon>
        <taxon>Neopterygii</taxon>
        <taxon>Teleostei</taxon>
        <taxon>Neoteleostei</taxon>
        <taxon>Acanthomorphata</taxon>
        <taxon>Anabantaria</taxon>
        <taxon>Anabantiformes</taxon>
        <taxon>Channoidei</taxon>
        <taxon>Channidae</taxon>
        <taxon>Channa</taxon>
    </lineage>
</organism>
<sequence>MERPQNSGTSDGELPQLKSQKTTVLDRGHGDGEHSHLTMLSSPVKSQRTVTNRGHDAEDADDEADGNYGEVKNLTTGGTIVEESGKKNSTKKTREEGDSSKISKETLDWTEDCNPAKHAEGCCTKEGASRD</sequence>
<feature type="compositionally biased region" description="Basic and acidic residues" evidence="1">
    <location>
        <begin position="92"/>
        <end position="104"/>
    </location>
</feature>
<name>A0A6G1Q858_CHAAH</name>
<reference evidence="3" key="2">
    <citation type="submission" date="2019-02" db="EMBL/GenBank/DDBJ databases">
        <title>Opniocepnalus argus Var Kimnra genome.</title>
        <authorList>
            <person name="Zhou C."/>
            <person name="Xiao S."/>
        </authorList>
    </citation>
    <scope>NUCLEOTIDE SEQUENCE [LARGE SCALE GENOMIC DNA]</scope>
</reference>
<evidence type="ECO:0000313" key="3">
    <source>
        <dbReference type="Proteomes" id="UP000503349"/>
    </source>
</evidence>
<feature type="compositionally biased region" description="Basic and acidic residues" evidence="1">
    <location>
        <begin position="24"/>
        <end position="36"/>
    </location>
</feature>
<gene>
    <name evidence="2" type="ORF">EXN66_Car014194</name>
</gene>
<feature type="region of interest" description="Disordered" evidence="1">
    <location>
        <begin position="1"/>
        <end position="104"/>
    </location>
</feature>
<accession>A0A6G1Q858</accession>
<dbReference type="Proteomes" id="UP000503349">
    <property type="component" value="Chromosome 14"/>
</dbReference>
<evidence type="ECO:0000256" key="1">
    <source>
        <dbReference type="SAM" id="MobiDB-lite"/>
    </source>
</evidence>
<dbReference type="EMBL" id="CM015725">
    <property type="protein sequence ID" value="KAF3698513.1"/>
    <property type="molecule type" value="Genomic_DNA"/>
</dbReference>
<keyword evidence="3" id="KW-1185">Reference proteome</keyword>
<feature type="compositionally biased region" description="Polar residues" evidence="1">
    <location>
        <begin position="38"/>
        <end position="52"/>
    </location>
</feature>
<reference evidence="2 3" key="1">
    <citation type="submission" date="2019-02" db="EMBL/GenBank/DDBJ databases">
        <title>Opniocepnalus argus genome.</title>
        <authorList>
            <person name="Zhou C."/>
            <person name="Xiao S."/>
        </authorList>
    </citation>
    <scope>NUCLEOTIDE SEQUENCE [LARGE SCALE GENOMIC DNA]</scope>
    <source>
        <strain evidence="2">OARG1902GOOAL</strain>
        <tissue evidence="2">Muscle</tissue>
    </source>
</reference>
<feature type="compositionally biased region" description="Polar residues" evidence="1">
    <location>
        <begin position="1"/>
        <end position="10"/>
    </location>
</feature>
<proteinExistence type="predicted"/>
<dbReference type="AlphaFoldDB" id="A0A6G1Q858"/>
<evidence type="ECO:0000313" key="2">
    <source>
        <dbReference type="EMBL" id="KAF3698513.1"/>
    </source>
</evidence>
<protein>
    <submittedName>
        <fullName evidence="2">Uncharacterized protein</fullName>
    </submittedName>
</protein>